<feature type="domain" description="N-acetyltransferase" evidence="1">
    <location>
        <begin position="105"/>
        <end position="236"/>
    </location>
</feature>
<dbReference type="Pfam" id="PF12746">
    <property type="entry name" value="GNAT_acetyltran"/>
    <property type="match status" value="1"/>
</dbReference>
<dbReference type="InterPro" id="IPR027365">
    <property type="entry name" value="GNAT_acetyltra_YdfB-like"/>
</dbReference>
<accession>A0ABX7NQQ0</accession>
<evidence type="ECO:0000313" key="2">
    <source>
        <dbReference type="EMBL" id="QSQ20694.1"/>
    </source>
</evidence>
<keyword evidence="3" id="KW-1185">Reference proteome</keyword>
<protein>
    <submittedName>
        <fullName evidence="2">GNAT family N-acetyltransferase</fullName>
    </submittedName>
</protein>
<proteinExistence type="predicted"/>
<dbReference type="Proteomes" id="UP000662747">
    <property type="component" value="Chromosome"/>
</dbReference>
<gene>
    <name evidence="2" type="ORF">JY651_36490</name>
</gene>
<organism evidence="2 3">
    <name type="scientific">Pyxidicoccus parkwayensis</name>
    <dbReference type="NCBI Taxonomy" id="2813578"/>
    <lineage>
        <taxon>Bacteria</taxon>
        <taxon>Pseudomonadati</taxon>
        <taxon>Myxococcota</taxon>
        <taxon>Myxococcia</taxon>
        <taxon>Myxococcales</taxon>
        <taxon>Cystobacterineae</taxon>
        <taxon>Myxococcaceae</taxon>
        <taxon>Pyxidicoccus</taxon>
    </lineage>
</organism>
<reference evidence="2 3" key="1">
    <citation type="submission" date="2021-02" db="EMBL/GenBank/DDBJ databases">
        <title>De Novo genome assembly of isolated myxobacteria.</title>
        <authorList>
            <person name="Stevens D.C."/>
        </authorList>
    </citation>
    <scope>NUCLEOTIDE SEQUENCE [LARGE SCALE GENOMIC DNA]</scope>
    <source>
        <strain evidence="3">SCPEA02</strain>
    </source>
</reference>
<dbReference type="EMBL" id="CP071090">
    <property type="protein sequence ID" value="QSQ20694.1"/>
    <property type="molecule type" value="Genomic_DNA"/>
</dbReference>
<dbReference type="InterPro" id="IPR000182">
    <property type="entry name" value="GNAT_dom"/>
</dbReference>
<evidence type="ECO:0000313" key="3">
    <source>
        <dbReference type="Proteomes" id="UP000662747"/>
    </source>
</evidence>
<evidence type="ECO:0000259" key="1">
    <source>
        <dbReference type="PROSITE" id="PS51186"/>
    </source>
</evidence>
<dbReference type="SUPFAM" id="SSF55729">
    <property type="entry name" value="Acyl-CoA N-acyltransferases (Nat)"/>
    <property type="match status" value="1"/>
</dbReference>
<dbReference type="Gene3D" id="3.40.630.30">
    <property type="match status" value="1"/>
</dbReference>
<dbReference type="RefSeq" id="WP_206722274.1">
    <property type="nucleotide sequence ID" value="NZ_CP071090.1"/>
</dbReference>
<dbReference type="InterPro" id="IPR016181">
    <property type="entry name" value="Acyl_CoA_acyltransferase"/>
</dbReference>
<dbReference type="PROSITE" id="PS51186">
    <property type="entry name" value="GNAT"/>
    <property type="match status" value="1"/>
</dbReference>
<name>A0ABX7NQQ0_9BACT</name>
<sequence>MFDPAPLLARISDAPDHVWPRGALLSAGARAIEWTDGRSALLNDDGEACIVGQPPRPQLLAFLKRLAPGTEVVLSAEDARDIGPVPGWDVEPVVVLVQQGPPQPPPVINGEVRLLETLQGLDLSHLSEDLAGELEDARDASPFGVVFADGLPVSFSYSGSATETWWDMSIDTEERWRRRGYASAAAHVLIEHMRARGKRTVWAAFESNTASLVLAARLGFTPVSRVVSLFREGSER</sequence>